<dbReference type="PANTHER" id="PTHR18964:SF170">
    <property type="entry name" value="SUGAR KINASE"/>
    <property type="match status" value="1"/>
</dbReference>
<evidence type="ECO:0000256" key="1">
    <source>
        <dbReference type="ARBA" id="ARBA00006479"/>
    </source>
</evidence>
<organism evidence="2 3">
    <name type="scientific">Mitsuokella multacida DSM 20544</name>
    <dbReference type="NCBI Taxonomy" id="500635"/>
    <lineage>
        <taxon>Bacteria</taxon>
        <taxon>Bacillati</taxon>
        <taxon>Bacillota</taxon>
        <taxon>Negativicutes</taxon>
        <taxon>Selenomonadales</taxon>
        <taxon>Selenomonadaceae</taxon>
        <taxon>Mitsuokella</taxon>
    </lineage>
</organism>
<protein>
    <submittedName>
        <fullName evidence="2">ROK family protein</fullName>
    </submittedName>
</protein>
<reference evidence="2" key="1">
    <citation type="submission" date="2009-09" db="EMBL/GenBank/DDBJ databases">
        <authorList>
            <person name="Weinstock G."/>
            <person name="Sodergren E."/>
            <person name="Clifton S."/>
            <person name="Fulton L."/>
            <person name="Fulton B."/>
            <person name="Courtney L."/>
            <person name="Fronick C."/>
            <person name="Harrison M."/>
            <person name="Strong C."/>
            <person name="Farmer C."/>
            <person name="Delahaunty K."/>
            <person name="Markovic C."/>
            <person name="Hall O."/>
            <person name="Minx P."/>
            <person name="Tomlinson C."/>
            <person name="Mitreva M."/>
            <person name="Nelson J."/>
            <person name="Hou S."/>
            <person name="Wollam A."/>
            <person name="Pepin K.H."/>
            <person name="Johnson M."/>
            <person name="Bhonagiri V."/>
            <person name="Nash W.E."/>
            <person name="Warren W."/>
            <person name="Chinwalla A."/>
            <person name="Mardis E.R."/>
            <person name="Wilson R.K."/>
        </authorList>
    </citation>
    <scope>NUCLEOTIDE SEQUENCE [LARGE SCALE GENOMIC DNA]</scope>
    <source>
        <strain evidence="2">DSM 20544</strain>
    </source>
</reference>
<dbReference type="Gene3D" id="3.30.420.40">
    <property type="match status" value="2"/>
</dbReference>
<dbReference type="PANTHER" id="PTHR18964">
    <property type="entry name" value="ROK (REPRESSOR, ORF, KINASE) FAMILY"/>
    <property type="match status" value="1"/>
</dbReference>
<keyword evidence="3" id="KW-1185">Reference proteome</keyword>
<dbReference type="CDD" id="cd24152">
    <property type="entry name" value="ASKHA_NBD_ROK-like"/>
    <property type="match status" value="1"/>
</dbReference>
<dbReference type="EMBL" id="ABWK02000017">
    <property type="protein sequence ID" value="EEX68743.1"/>
    <property type="molecule type" value="Genomic_DNA"/>
</dbReference>
<dbReference type="AlphaFoldDB" id="C9KN04"/>
<name>C9KN04_9FIRM</name>
<evidence type="ECO:0000313" key="3">
    <source>
        <dbReference type="Proteomes" id="UP000003671"/>
    </source>
</evidence>
<dbReference type="HOGENOM" id="CLU_036604_0_2_9"/>
<dbReference type="InterPro" id="IPR000600">
    <property type="entry name" value="ROK"/>
</dbReference>
<gene>
    <name evidence="2" type="ORF">MITSMUL_04815</name>
</gene>
<dbReference type="eggNOG" id="COG1940">
    <property type="taxonomic scope" value="Bacteria"/>
</dbReference>
<comment type="similarity">
    <text evidence="1">Belongs to the ROK (NagC/XylR) family.</text>
</comment>
<dbReference type="Proteomes" id="UP000003671">
    <property type="component" value="Unassembled WGS sequence"/>
</dbReference>
<accession>C9KN04</accession>
<dbReference type="SUPFAM" id="SSF53067">
    <property type="entry name" value="Actin-like ATPase domain"/>
    <property type="match status" value="1"/>
</dbReference>
<proteinExistence type="inferred from homology"/>
<comment type="caution">
    <text evidence="2">The sequence shown here is derived from an EMBL/GenBank/DDBJ whole genome shotgun (WGS) entry which is preliminary data.</text>
</comment>
<evidence type="ECO:0000313" key="2">
    <source>
        <dbReference type="EMBL" id="EEX68743.1"/>
    </source>
</evidence>
<dbReference type="PATRIC" id="fig|500635.8.peg.1512"/>
<dbReference type="InterPro" id="IPR043129">
    <property type="entry name" value="ATPase_NBD"/>
</dbReference>
<dbReference type="Pfam" id="PF00480">
    <property type="entry name" value="ROK"/>
    <property type="match status" value="1"/>
</dbReference>
<dbReference type="STRING" id="500635.MITSMUL_04815"/>
<sequence length="300" mass="31831">MFIERMLSMAILAFDVGGSSVKYAVMQEDGTVEDKGSFKTPSDLEGFYEGLRQTKAKLEKGHAFSGAAFSMPGAVDDARGVIGGSSAIPYIHDFDIKSALADVLGLPVAMENDANCAALGETWIGIAKDCKDVAFFVIGSGVGGAIVKDGRVHHGAHLHGGEFGYMVGDDGATILSTAGSTENIARLCERLKGLPDHSLDGRKVFALAGEGDAEAAKAVKQMIESLARAIYNIQYSYDPECFVIGGGISAREDFVPAIQEAIDAILERVKVARIRPDVRTAEFGNDANLIGAVRHFLQTK</sequence>